<feature type="transmembrane region" description="Helical" evidence="1">
    <location>
        <begin position="311"/>
        <end position="330"/>
    </location>
</feature>
<reference evidence="2" key="2">
    <citation type="journal article" date="2021" name="PeerJ">
        <title>Extensive microbial diversity within the chicken gut microbiome revealed by metagenomics and culture.</title>
        <authorList>
            <person name="Gilroy R."/>
            <person name="Ravi A."/>
            <person name="Getino M."/>
            <person name="Pursley I."/>
            <person name="Horton D.L."/>
            <person name="Alikhan N.F."/>
            <person name="Baker D."/>
            <person name="Gharbi K."/>
            <person name="Hall N."/>
            <person name="Watson M."/>
            <person name="Adriaenssens E.M."/>
            <person name="Foster-Nyarko E."/>
            <person name="Jarju S."/>
            <person name="Secka A."/>
            <person name="Antonio M."/>
            <person name="Oren A."/>
            <person name="Chaudhuri R.R."/>
            <person name="La Ragione R."/>
            <person name="Hildebrand F."/>
            <person name="Pallen M.J."/>
        </authorList>
    </citation>
    <scope>NUCLEOTIDE SEQUENCE</scope>
    <source>
        <strain evidence="2">CHK154-7741</strain>
    </source>
</reference>
<feature type="transmembrane region" description="Helical" evidence="1">
    <location>
        <begin position="35"/>
        <end position="57"/>
    </location>
</feature>
<keyword evidence="1" id="KW-0812">Transmembrane</keyword>
<feature type="transmembrane region" description="Helical" evidence="1">
    <location>
        <begin position="217"/>
        <end position="235"/>
    </location>
</feature>
<organism evidence="2 3">
    <name type="scientific">Candidatus Limenecus avicola</name>
    <dbReference type="NCBI Taxonomy" id="2840847"/>
    <lineage>
        <taxon>Bacteria</taxon>
        <taxon>Bacillati</taxon>
        <taxon>Bacillota</taxon>
        <taxon>Clostridia</taxon>
        <taxon>Eubacteriales</taxon>
        <taxon>Clostridiaceae</taxon>
        <taxon>Clostridiaceae incertae sedis</taxon>
        <taxon>Candidatus Limenecus</taxon>
    </lineage>
</organism>
<feature type="transmembrane region" description="Helical" evidence="1">
    <location>
        <begin position="504"/>
        <end position="523"/>
    </location>
</feature>
<feature type="transmembrane region" description="Helical" evidence="1">
    <location>
        <begin position="108"/>
        <end position="132"/>
    </location>
</feature>
<proteinExistence type="predicted"/>
<feature type="transmembrane region" description="Helical" evidence="1">
    <location>
        <begin position="63"/>
        <end position="81"/>
    </location>
</feature>
<feature type="transmembrane region" description="Helical" evidence="1">
    <location>
        <begin position="283"/>
        <end position="299"/>
    </location>
</feature>
<feature type="transmembrane region" description="Helical" evidence="1">
    <location>
        <begin position="241"/>
        <end position="257"/>
    </location>
</feature>
<name>A0A9D1MZB6_9CLOT</name>
<gene>
    <name evidence="2" type="ORF">IAD26_03610</name>
</gene>
<keyword evidence="1" id="KW-0472">Membrane</keyword>
<evidence type="ECO:0000313" key="2">
    <source>
        <dbReference type="EMBL" id="HIU92205.1"/>
    </source>
</evidence>
<evidence type="ECO:0000313" key="3">
    <source>
        <dbReference type="Proteomes" id="UP000886748"/>
    </source>
</evidence>
<protein>
    <submittedName>
        <fullName evidence="2">Glycosyltransferase family 39 protein</fullName>
    </submittedName>
</protein>
<comment type="caution">
    <text evidence="2">The sequence shown here is derived from an EMBL/GenBank/DDBJ whole genome shotgun (WGS) entry which is preliminary data.</text>
</comment>
<dbReference type="Proteomes" id="UP000886748">
    <property type="component" value="Unassembled WGS sequence"/>
</dbReference>
<reference evidence="2" key="1">
    <citation type="submission" date="2020-10" db="EMBL/GenBank/DDBJ databases">
        <authorList>
            <person name="Gilroy R."/>
        </authorList>
    </citation>
    <scope>NUCLEOTIDE SEQUENCE</scope>
    <source>
        <strain evidence="2">CHK154-7741</strain>
    </source>
</reference>
<evidence type="ECO:0000256" key="1">
    <source>
        <dbReference type="SAM" id="Phobius"/>
    </source>
</evidence>
<feature type="transmembrane region" description="Helical" evidence="1">
    <location>
        <begin position="262"/>
        <end position="277"/>
    </location>
</feature>
<accession>A0A9D1MZB6</accession>
<dbReference type="EMBL" id="DVOD01000026">
    <property type="protein sequence ID" value="HIU92205.1"/>
    <property type="molecule type" value="Genomic_DNA"/>
</dbReference>
<feature type="transmembrane region" description="Helical" evidence="1">
    <location>
        <begin position="6"/>
        <end position="23"/>
    </location>
</feature>
<keyword evidence="1" id="KW-1133">Transmembrane helix</keyword>
<feature type="transmembrane region" description="Helical" evidence="1">
    <location>
        <begin position="479"/>
        <end position="497"/>
    </location>
</feature>
<sequence>MLFFISLLMVFVSSYLCASVFCTKDKNHKPCGPSGFLYTLITMFAQVVLTFELLSLFKAINKTGVLVLNIFFLTISICLWLKKGRPVYIPRVKKTFEDIFGALKKDKILMIMAFGFVFYMAAVVILDCIMPVSGGDALTYHLNRASYWLHQGSLNHFVITDDRNLVMPINSEIIYLWNLLFFKNDIGLFFVSFIGYIGAVFSIYNILEYFSFSKRRILWTIFIVSSFASVMAEISSLETDVLLAGLVLSCITLYLYALKEKSVFNIFYAALVYALAMGTKSPAIIAFPGVFLLLAYFSYRTQKKEFYKPLIAFAGFLALNFLVFSSYNYILNFIDYSNPLGSESAKAVHGFRGGIKAFVANYIRYMFMLFDFSGFRYSEYVGEHITNAKLAILAFLHIPQDLGVEMSDYNEINNRFINVKVGAGILGFLVFLPSLVAAVVAGIVKRHNKKLTALCAFAAMFFINVFCLSFSIAYMVFSIRFLTFLIVISSPVIALSYMKKTNILKLLILFYVMSYFLIMSVNLSGRQFGDIAKLLIQSPSFSQAREKIRCALYIGYEGKAAFCYIRDEIRKMPTGSKIALFSTASDKFYILNMLNSHGYKIDTLLPENAPLYDLSGYDYIIVSDKVLISTVLTKTTAQTKTEYQIDKDGNAYFPKYRPFTCVYEKHGRGFYTSEAKNGIIMDSRCFIDIPFFEKRGFVIERAYDFKAETPQASSYITIYKNTRK</sequence>
<feature type="transmembrane region" description="Helical" evidence="1">
    <location>
        <begin position="451"/>
        <end position="473"/>
    </location>
</feature>
<feature type="transmembrane region" description="Helical" evidence="1">
    <location>
        <begin position="186"/>
        <end position="205"/>
    </location>
</feature>
<dbReference type="AlphaFoldDB" id="A0A9D1MZB6"/>
<feature type="transmembrane region" description="Helical" evidence="1">
    <location>
        <begin position="421"/>
        <end position="444"/>
    </location>
</feature>